<reference evidence="10" key="1">
    <citation type="journal article" date="2019" name="Int. J. Syst. Evol. Microbiol.">
        <title>The Global Catalogue of Microorganisms (GCM) 10K type strain sequencing project: providing services to taxonomists for standard genome sequencing and annotation.</title>
        <authorList>
            <consortium name="The Broad Institute Genomics Platform"/>
            <consortium name="The Broad Institute Genome Sequencing Center for Infectious Disease"/>
            <person name="Wu L."/>
            <person name="Ma J."/>
        </authorList>
    </citation>
    <scope>NUCLEOTIDE SEQUENCE [LARGE SCALE GENOMIC DNA]</scope>
    <source>
        <strain evidence="10">CGMCC 4.7241</strain>
    </source>
</reference>
<dbReference type="RefSeq" id="WP_307782530.1">
    <property type="nucleotide sequence ID" value="NZ_JAFBCM010000001.1"/>
</dbReference>
<keyword evidence="3 7" id="KW-0653">Protein transport</keyword>
<evidence type="ECO:0000256" key="4">
    <source>
        <dbReference type="ARBA" id="ARBA00022989"/>
    </source>
</evidence>
<evidence type="ECO:0000256" key="3">
    <source>
        <dbReference type="ARBA" id="ARBA00022927"/>
    </source>
</evidence>
<comment type="subunit">
    <text evidence="7">The Tat system comprises two distinct complexes: a TatABC complex, containing multiple copies of TatA, TatB and TatC subunits, and a separate TatA complex, containing only TatA subunits. Substrates initially bind to the TatABC complex, which probably triggers association of the separate TatA complex to form the active translocon.</text>
</comment>
<dbReference type="PRINTS" id="PR01840">
    <property type="entry name" value="TATCFAMILY"/>
</dbReference>
<evidence type="ECO:0000256" key="8">
    <source>
        <dbReference type="SAM" id="MobiDB-lite"/>
    </source>
</evidence>
<name>A0ABV7Y4K2_9ACTN</name>
<keyword evidence="7" id="KW-1003">Cell membrane</keyword>
<feature type="transmembrane region" description="Helical" evidence="7">
    <location>
        <begin position="247"/>
        <end position="267"/>
    </location>
</feature>
<keyword evidence="10" id="KW-1185">Reference proteome</keyword>
<evidence type="ECO:0000256" key="1">
    <source>
        <dbReference type="ARBA" id="ARBA00004141"/>
    </source>
</evidence>
<comment type="caution">
    <text evidence="9">The sequence shown here is derived from an EMBL/GenBank/DDBJ whole genome shotgun (WGS) entry which is preliminary data.</text>
</comment>
<proteinExistence type="inferred from homology"/>
<dbReference type="Pfam" id="PF00902">
    <property type="entry name" value="TatC"/>
    <property type="match status" value="1"/>
</dbReference>
<evidence type="ECO:0000313" key="9">
    <source>
        <dbReference type="EMBL" id="MFC3760175.1"/>
    </source>
</evidence>
<keyword evidence="6 7" id="KW-0472">Membrane</keyword>
<feature type="region of interest" description="Disordered" evidence="8">
    <location>
        <begin position="1"/>
        <end position="21"/>
    </location>
</feature>
<dbReference type="PANTHER" id="PTHR30371">
    <property type="entry name" value="SEC-INDEPENDENT PROTEIN TRANSLOCASE PROTEIN TATC"/>
    <property type="match status" value="1"/>
</dbReference>
<feature type="transmembrane region" description="Helical" evidence="7">
    <location>
        <begin position="222"/>
        <end position="241"/>
    </location>
</feature>
<evidence type="ECO:0000313" key="10">
    <source>
        <dbReference type="Proteomes" id="UP001595699"/>
    </source>
</evidence>
<protein>
    <recommendedName>
        <fullName evidence="7">Sec-independent protein translocase protein TatC</fullName>
    </recommendedName>
</protein>
<organism evidence="9 10">
    <name type="scientific">Tenggerimyces flavus</name>
    <dbReference type="NCBI Taxonomy" id="1708749"/>
    <lineage>
        <taxon>Bacteria</taxon>
        <taxon>Bacillati</taxon>
        <taxon>Actinomycetota</taxon>
        <taxon>Actinomycetes</taxon>
        <taxon>Propionibacteriales</taxon>
        <taxon>Nocardioidaceae</taxon>
        <taxon>Tenggerimyces</taxon>
    </lineage>
</organism>
<sequence>MSISIGQLLGRKKPKPTPDEEGRMTLVEHLRELRGRLLKSVIALIIMMIVAWQFYGVLFQLLQHPLDTAVAAINATRDDLTVGVNWGNISSPLMLQLKITFVAALVAASPIWLYQLWAFILPGLHKNERKWSLAFLGTAGPLFIIGVFVGYLAMPKGIQVLLSFTPILEETTIKTQNLLDVSNMLDFILRLLIVFGLAFEIPVFVILLNLVGVLSAARLSKWRAPIIFFIFVFAAVATPSIDPFTMLMLAVPMSALFIISELIARLIDRRRKASLVAAGVDVEKIERAGESKDD</sequence>
<evidence type="ECO:0000256" key="7">
    <source>
        <dbReference type="HAMAP-Rule" id="MF_00902"/>
    </source>
</evidence>
<feature type="transmembrane region" description="Helical" evidence="7">
    <location>
        <begin position="187"/>
        <end position="210"/>
    </location>
</feature>
<evidence type="ECO:0000256" key="6">
    <source>
        <dbReference type="ARBA" id="ARBA00023136"/>
    </source>
</evidence>
<comment type="similarity">
    <text evidence="7">Belongs to the TatC family.</text>
</comment>
<dbReference type="NCBIfam" id="TIGR00945">
    <property type="entry name" value="tatC"/>
    <property type="match status" value="1"/>
</dbReference>
<feature type="transmembrane region" description="Helical" evidence="7">
    <location>
        <begin position="99"/>
        <end position="121"/>
    </location>
</feature>
<keyword evidence="4 7" id="KW-1133">Transmembrane helix</keyword>
<dbReference type="HAMAP" id="MF_00902">
    <property type="entry name" value="TatC"/>
    <property type="match status" value="1"/>
</dbReference>
<keyword evidence="2 7" id="KW-0812">Transmembrane</keyword>
<keyword evidence="5 7" id="KW-0811">Translocation</keyword>
<keyword evidence="7" id="KW-0813">Transport</keyword>
<dbReference type="PANTHER" id="PTHR30371:SF0">
    <property type="entry name" value="SEC-INDEPENDENT PROTEIN TRANSLOCASE PROTEIN TATC, CHLOROPLASTIC-RELATED"/>
    <property type="match status" value="1"/>
</dbReference>
<comment type="subcellular location">
    <subcellularLocation>
        <location evidence="7">Cell membrane</location>
        <topology evidence="7">Multi-pass membrane protein</topology>
    </subcellularLocation>
    <subcellularLocation>
        <location evidence="1">Membrane</location>
        <topology evidence="1">Multi-pass membrane protein</topology>
    </subcellularLocation>
</comment>
<dbReference type="EMBL" id="JBHRZH010000004">
    <property type="protein sequence ID" value="MFC3760175.1"/>
    <property type="molecule type" value="Genomic_DNA"/>
</dbReference>
<feature type="transmembrane region" description="Helical" evidence="7">
    <location>
        <begin position="133"/>
        <end position="154"/>
    </location>
</feature>
<evidence type="ECO:0000256" key="5">
    <source>
        <dbReference type="ARBA" id="ARBA00023010"/>
    </source>
</evidence>
<gene>
    <name evidence="7 9" type="primary">tatC</name>
    <name evidence="9" type="ORF">ACFOUW_04955</name>
</gene>
<feature type="transmembrane region" description="Helical" evidence="7">
    <location>
        <begin position="37"/>
        <end position="55"/>
    </location>
</feature>
<accession>A0ABV7Y4K2</accession>
<dbReference type="InterPro" id="IPR002033">
    <property type="entry name" value="TatC"/>
</dbReference>
<evidence type="ECO:0000256" key="2">
    <source>
        <dbReference type="ARBA" id="ARBA00022692"/>
    </source>
</evidence>
<dbReference type="Proteomes" id="UP001595699">
    <property type="component" value="Unassembled WGS sequence"/>
</dbReference>
<comment type="function">
    <text evidence="7">Part of the twin-arginine translocation (Tat) system that transports large folded proteins containing a characteristic twin-arginine motif in their signal peptide across membranes. Together with TatB, TatC is part of a receptor directly interacting with Tat signal peptides.</text>
</comment>